<dbReference type="Gene3D" id="3.30.70.360">
    <property type="match status" value="1"/>
</dbReference>
<feature type="binding site" evidence="1">
    <location>
        <position position="122"/>
    </location>
    <ligand>
        <name>Mn(2+)</name>
        <dbReference type="ChEBI" id="CHEBI:29035"/>
        <label>2</label>
    </ligand>
</feature>
<evidence type="ECO:0000259" key="2">
    <source>
        <dbReference type="Pfam" id="PF07687"/>
    </source>
</evidence>
<dbReference type="InterPro" id="IPR017439">
    <property type="entry name" value="Amidohydrolase"/>
</dbReference>
<name>A0A3N0I2H7_9FIRM</name>
<keyword evidence="4" id="KW-1185">Reference proteome</keyword>
<sequence>MLKEYRQELHQIPELELDLPKTQTYIKQHLQSLRCELFEPIPSSVVAYFDFGKKDTFAFRSDMDALPVQEQNDLPYKSKHPGCMHACGHDGHMAILLGFAQWVNEQQDLPHNVLLVFQPGEESPGGAKLIVDTGIFEKFHVTSIFGLHLWPSIDKGAVATRPKGQLAQSSEIHVDIEGKTSHVAKAEEGIDAMVAGAHFLLRCYEYEKSIDPGVHRLLKFGLMRSGVVCNSISGHTHMEGTMRVFDPVLFDEIQQNIKRIANEIEQEEKVKIDVQFKNGYPAVINDEALVEKIYQQIPYVHHLEHPEMIAEDFAYYQQALPGVFFFLGTGTGIPLHSDHWDFDEEILTHGVELYKDLIQCL</sequence>
<dbReference type="SUPFAM" id="SSF53187">
    <property type="entry name" value="Zn-dependent exopeptidases"/>
    <property type="match status" value="1"/>
</dbReference>
<comment type="cofactor">
    <cofactor evidence="1">
        <name>Mn(2+)</name>
        <dbReference type="ChEBI" id="CHEBI:29035"/>
    </cofactor>
    <text evidence="1">The Mn(2+) ion enhances activity.</text>
</comment>
<dbReference type="InterPro" id="IPR036264">
    <property type="entry name" value="Bact_exopeptidase_dim_dom"/>
</dbReference>
<dbReference type="RefSeq" id="WP_128519376.1">
    <property type="nucleotide sequence ID" value="NZ_RJQC01000001.1"/>
</dbReference>
<protein>
    <submittedName>
        <fullName evidence="3">Amidohydrolase</fullName>
    </submittedName>
</protein>
<proteinExistence type="predicted"/>
<keyword evidence="1" id="KW-0464">Manganese</keyword>
<organism evidence="3 4">
    <name type="scientific">Absicoccus porci</name>
    <dbReference type="NCBI Taxonomy" id="2486576"/>
    <lineage>
        <taxon>Bacteria</taxon>
        <taxon>Bacillati</taxon>
        <taxon>Bacillota</taxon>
        <taxon>Erysipelotrichia</taxon>
        <taxon>Erysipelotrichales</taxon>
        <taxon>Erysipelotrichaceae</taxon>
        <taxon>Absicoccus</taxon>
    </lineage>
</organism>
<dbReference type="PANTHER" id="PTHR11014:SF63">
    <property type="entry name" value="METALLOPEPTIDASE, PUTATIVE (AFU_ORTHOLOGUE AFUA_6G09600)-RELATED"/>
    <property type="match status" value="1"/>
</dbReference>
<dbReference type="AlphaFoldDB" id="A0A3N0I2H7"/>
<accession>A0A3N0I2H7</accession>
<dbReference type="Pfam" id="PF01546">
    <property type="entry name" value="Peptidase_M20"/>
    <property type="match status" value="1"/>
</dbReference>
<dbReference type="GO" id="GO:0046872">
    <property type="term" value="F:metal ion binding"/>
    <property type="evidence" value="ECO:0007669"/>
    <property type="project" value="UniProtKB-KW"/>
</dbReference>
<dbReference type="GO" id="GO:0016787">
    <property type="term" value="F:hydrolase activity"/>
    <property type="evidence" value="ECO:0007669"/>
    <property type="project" value="UniProtKB-KW"/>
</dbReference>
<dbReference type="InterPro" id="IPR011650">
    <property type="entry name" value="Peptidase_M20_dimer"/>
</dbReference>
<feature type="binding site" evidence="1">
    <location>
        <position position="89"/>
    </location>
    <ligand>
        <name>Mn(2+)</name>
        <dbReference type="ChEBI" id="CHEBI:29035"/>
        <label>2</label>
    </ligand>
</feature>
<feature type="binding site" evidence="1">
    <location>
        <position position="336"/>
    </location>
    <ligand>
        <name>Mn(2+)</name>
        <dbReference type="ChEBI" id="CHEBI:29035"/>
        <label>2</label>
    </ligand>
</feature>
<dbReference type="Gene3D" id="3.40.630.10">
    <property type="entry name" value="Zn peptidases"/>
    <property type="match status" value="1"/>
</dbReference>
<feature type="binding site" evidence="1">
    <location>
        <position position="87"/>
    </location>
    <ligand>
        <name>Mn(2+)</name>
        <dbReference type="ChEBI" id="CHEBI:29035"/>
        <label>2</label>
    </ligand>
</feature>
<dbReference type="OrthoDB" id="9776731at2"/>
<dbReference type="SUPFAM" id="SSF55031">
    <property type="entry name" value="Bacterial exopeptidase dimerisation domain"/>
    <property type="match status" value="1"/>
</dbReference>
<keyword evidence="1" id="KW-0479">Metal-binding</keyword>
<keyword evidence="3" id="KW-0378">Hydrolase</keyword>
<dbReference type="Pfam" id="PF07687">
    <property type="entry name" value="M20_dimer"/>
    <property type="match status" value="1"/>
</dbReference>
<dbReference type="EMBL" id="RJQC01000001">
    <property type="protein sequence ID" value="RNM31211.1"/>
    <property type="molecule type" value="Genomic_DNA"/>
</dbReference>
<dbReference type="InterPro" id="IPR002933">
    <property type="entry name" value="Peptidase_M20"/>
</dbReference>
<reference evidence="3 4" key="1">
    <citation type="submission" date="2018-11" db="EMBL/GenBank/DDBJ databases">
        <title>Clostridium sp. nov., a member of the family Erysipelotrichaceae isolated from pig faeces.</title>
        <authorList>
            <person name="Chang Y.-H."/>
        </authorList>
    </citation>
    <scope>NUCLEOTIDE SEQUENCE [LARGE SCALE GENOMIC DNA]</scope>
    <source>
        <strain evidence="3 4">YH-panp20</strain>
    </source>
</reference>
<dbReference type="NCBIfam" id="TIGR01891">
    <property type="entry name" value="amidohydrolases"/>
    <property type="match status" value="1"/>
</dbReference>
<dbReference type="PANTHER" id="PTHR11014">
    <property type="entry name" value="PEPTIDASE M20 FAMILY MEMBER"/>
    <property type="match status" value="1"/>
</dbReference>
<feature type="domain" description="Peptidase M20 dimerisation" evidence="2">
    <location>
        <begin position="171"/>
        <end position="265"/>
    </location>
</feature>
<evidence type="ECO:0000256" key="1">
    <source>
        <dbReference type="PIRSR" id="PIRSR005962-1"/>
    </source>
</evidence>
<comment type="caution">
    <text evidence="3">The sequence shown here is derived from an EMBL/GenBank/DDBJ whole genome shotgun (WGS) entry which is preliminary data.</text>
</comment>
<gene>
    <name evidence="3" type="ORF">EDX97_01180</name>
</gene>
<feature type="binding site" evidence="1">
    <location>
        <position position="148"/>
    </location>
    <ligand>
        <name>Mn(2+)</name>
        <dbReference type="ChEBI" id="CHEBI:29035"/>
        <label>2</label>
    </ligand>
</feature>
<evidence type="ECO:0000313" key="3">
    <source>
        <dbReference type="EMBL" id="RNM31211.1"/>
    </source>
</evidence>
<dbReference type="PIRSF" id="PIRSF005962">
    <property type="entry name" value="Pept_M20D_amidohydro"/>
    <property type="match status" value="1"/>
</dbReference>
<evidence type="ECO:0000313" key="4">
    <source>
        <dbReference type="Proteomes" id="UP000276568"/>
    </source>
</evidence>
<dbReference type="Proteomes" id="UP000276568">
    <property type="component" value="Unassembled WGS sequence"/>
</dbReference>